<dbReference type="EMBL" id="LAZR01047307">
    <property type="protein sequence ID" value="KKK94519.1"/>
    <property type="molecule type" value="Genomic_DNA"/>
</dbReference>
<dbReference type="InterPro" id="IPR048395">
    <property type="entry name" value="Glyco_hydro_31_C"/>
</dbReference>
<feature type="non-terminal residue" evidence="2">
    <location>
        <position position="1"/>
    </location>
</feature>
<feature type="domain" description="Glycosyl hydrolase family 31 C-terminal" evidence="1">
    <location>
        <begin position="1"/>
        <end position="43"/>
    </location>
</feature>
<accession>A0A0F9BVV1</accession>
<reference evidence="2" key="1">
    <citation type="journal article" date="2015" name="Nature">
        <title>Complex archaea that bridge the gap between prokaryotes and eukaryotes.</title>
        <authorList>
            <person name="Spang A."/>
            <person name="Saw J.H."/>
            <person name="Jorgensen S.L."/>
            <person name="Zaremba-Niedzwiedzka K."/>
            <person name="Martijn J."/>
            <person name="Lind A.E."/>
            <person name="van Eijk R."/>
            <person name="Schleper C."/>
            <person name="Guy L."/>
            <person name="Ettema T.J."/>
        </authorList>
    </citation>
    <scope>NUCLEOTIDE SEQUENCE</scope>
</reference>
<evidence type="ECO:0000313" key="2">
    <source>
        <dbReference type="EMBL" id="KKK94519.1"/>
    </source>
</evidence>
<comment type="caution">
    <text evidence="2">The sequence shown here is derived from an EMBL/GenBank/DDBJ whole genome shotgun (WGS) entry which is preliminary data.</text>
</comment>
<proteinExistence type="predicted"/>
<protein>
    <recommendedName>
        <fullName evidence="1">Glycosyl hydrolase family 31 C-terminal domain-containing protein</fullName>
    </recommendedName>
</protein>
<dbReference type="Pfam" id="PF21365">
    <property type="entry name" value="Glyco_hydro_31_3rd"/>
    <property type="match status" value="1"/>
</dbReference>
<dbReference type="Gene3D" id="2.60.40.1180">
    <property type="entry name" value="Golgi alpha-mannosidase II"/>
    <property type="match status" value="1"/>
</dbReference>
<dbReference type="AlphaFoldDB" id="A0A0F9BVV1"/>
<gene>
    <name evidence="2" type="ORF">LCGC14_2682060</name>
</gene>
<organism evidence="2">
    <name type="scientific">marine sediment metagenome</name>
    <dbReference type="NCBI Taxonomy" id="412755"/>
    <lineage>
        <taxon>unclassified sequences</taxon>
        <taxon>metagenomes</taxon>
        <taxon>ecological metagenomes</taxon>
    </lineage>
</organism>
<evidence type="ECO:0000259" key="1">
    <source>
        <dbReference type="Pfam" id="PF21365"/>
    </source>
</evidence>
<sequence>IYLPKGTWFDWETGEKFTGPLTLSNYEIPLNKVPCFVGGNGIVILRNNKTDELTARVYEVGQKATTDFYTLKEGKKYQFDVLNTNLDKVNIKNTTTDEAVSFNSSEGFIEFSIVEGQDYEIK</sequence>
<dbReference type="InterPro" id="IPR013780">
    <property type="entry name" value="Glyco_hydro_b"/>
</dbReference>
<name>A0A0F9BVV1_9ZZZZ</name>